<dbReference type="InParanoid" id="A0A3N4KKH8"/>
<organism evidence="2 3">
    <name type="scientific">Morchella conica CCBAS932</name>
    <dbReference type="NCBI Taxonomy" id="1392247"/>
    <lineage>
        <taxon>Eukaryota</taxon>
        <taxon>Fungi</taxon>
        <taxon>Dikarya</taxon>
        <taxon>Ascomycota</taxon>
        <taxon>Pezizomycotina</taxon>
        <taxon>Pezizomycetes</taxon>
        <taxon>Pezizales</taxon>
        <taxon>Morchellaceae</taxon>
        <taxon>Morchella</taxon>
    </lineage>
</organism>
<reference evidence="2 3" key="1">
    <citation type="journal article" date="2018" name="Nat. Ecol. Evol.">
        <title>Pezizomycetes genomes reveal the molecular basis of ectomycorrhizal truffle lifestyle.</title>
        <authorList>
            <person name="Murat C."/>
            <person name="Payen T."/>
            <person name="Noel B."/>
            <person name="Kuo A."/>
            <person name="Morin E."/>
            <person name="Chen J."/>
            <person name="Kohler A."/>
            <person name="Krizsan K."/>
            <person name="Balestrini R."/>
            <person name="Da Silva C."/>
            <person name="Montanini B."/>
            <person name="Hainaut M."/>
            <person name="Levati E."/>
            <person name="Barry K.W."/>
            <person name="Belfiori B."/>
            <person name="Cichocki N."/>
            <person name="Clum A."/>
            <person name="Dockter R.B."/>
            <person name="Fauchery L."/>
            <person name="Guy J."/>
            <person name="Iotti M."/>
            <person name="Le Tacon F."/>
            <person name="Lindquist E.A."/>
            <person name="Lipzen A."/>
            <person name="Malagnac F."/>
            <person name="Mello A."/>
            <person name="Molinier V."/>
            <person name="Miyauchi S."/>
            <person name="Poulain J."/>
            <person name="Riccioni C."/>
            <person name="Rubini A."/>
            <person name="Sitrit Y."/>
            <person name="Splivallo R."/>
            <person name="Traeger S."/>
            <person name="Wang M."/>
            <person name="Zifcakova L."/>
            <person name="Wipf D."/>
            <person name="Zambonelli A."/>
            <person name="Paolocci F."/>
            <person name="Nowrousian M."/>
            <person name="Ottonello S."/>
            <person name="Baldrian P."/>
            <person name="Spatafora J.W."/>
            <person name="Henrissat B."/>
            <person name="Nagy L.G."/>
            <person name="Aury J.M."/>
            <person name="Wincker P."/>
            <person name="Grigoriev I.V."/>
            <person name="Bonfante P."/>
            <person name="Martin F.M."/>
        </authorList>
    </citation>
    <scope>NUCLEOTIDE SEQUENCE [LARGE SCALE GENOMIC DNA]</scope>
    <source>
        <strain evidence="2 3">CCBAS932</strain>
    </source>
</reference>
<keyword evidence="3" id="KW-1185">Reference proteome</keyword>
<protein>
    <recommendedName>
        <fullName evidence="4">Myb/SANT-like domain-containing protein</fullName>
    </recommendedName>
</protein>
<evidence type="ECO:0000313" key="2">
    <source>
        <dbReference type="EMBL" id="RPB09889.1"/>
    </source>
</evidence>
<evidence type="ECO:0008006" key="4">
    <source>
        <dbReference type="Google" id="ProtNLM"/>
    </source>
</evidence>
<feature type="region of interest" description="Disordered" evidence="1">
    <location>
        <begin position="157"/>
        <end position="196"/>
    </location>
</feature>
<gene>
    <name evidence="2" type="ORF">P167DRAFT_576753</name>
</gene>
<dbReference type="OrthoDB" id="10469144at2759"/>
<name>A0A3N4KKH8_9PEZI</name>
<dbReference type="AlphaFoldDB" id="A0A3N4KKH8"/>
<accession>A0A3N4KKH8</accession>
<sequence length="260" mass="29294">MEQNQFVNQACWRDSEIQVLLDSMLREAGEGEGLMYLYSAFTVIREELISGSGASVSCQEIADKYKSLGVGYLNYVQSEKIRITNDHLSARNDAHLRWIHGGEEPLSTTNPSFFRQLNLLFAKSTDLDIFNDDIEMVDHPSKHASEGPQQRNAYIHPGSNLSSSNTLPWAGETKKGEGDGTKRPAQAEHFGKTDHQMSTKIERAVTILTDDYSDILDVEEMNECLIILEDEKKATIILGITNSKLRSLWLNRQVLMARKT</sequence>
<feature type="compositionally biased region" description="Basic and acidic residues" evidence="1">
    <location>
        <begin position="172"/>
        <end position="196"/>
    </location>
</feature>
<evidence type="ECO:0000313" key="3">
    <source>
        <dbReference type="Proteomes" id="UP000277580"/>
    </source>
</evidence>
<proteinExistence type="predicted"/>
<dbReference type="Proteomes" id="UP000277580">
    <property type="component" value="Unassembled WGS sequence"/>
</dbReference>
<dbReference type="EMBL" id="ML119147">
    <property type="protein sequence ID" value="RPB09889.1"/>
    <property type="molecule type" value="Genomic_DNA"/>
</dbReference>
<evidence type="ECO:0000256" key="1">
    <source>
        <dbReference type="SAM" id="MobiDB-lite"/>
    </source>
</evidence>